<name>A0A8J3VT20_9ACTN</name>
<organism evidence="6 7">
    <name type="scientific">Rugosimonospora africana</name>
    <dbReference type="NCBI Taxonomy" id="556532"/>
    <lineage>
        <taxon>Bacteria</taxon>
        <taxon>Bacillati</taxon>
        <taxon>Actinomycetota</taxon>
        <taxon>Actinomycetes</taxon>
        <taxon>Micromonosporales</taxon>
        <taxon>Micromonosporaceae</taxon>
        <taxon>Rugosimonospora</taxon>
    </lineage>
</organism>
<keyword evidence="3" id="KW-0804">Transcription</keyword>
<dbReference type="InterPro" id="IPR001647">
    <property type="entry name" value="HTH_TetR"/>
</dbReference>
<protein>
    <recommendedName>
        <fullName evidence="5">HTH tetR-type domain-containing protein</fullName>
    </recommendedName>
</protein>
<dbReference type="PANTHER" id="PTHR30055:SF234">
    <property type="entry name" value="HTH-TYPE TRANSCRIPTIONAL REGULATOR BETI"/>
    <property type="match status" value="1"/>
</dbReference>
<dbReference type="InterPro" id="IPR050109">
    <property type="entry name" value="HTH-type_TetR-like_transc_reg"/>
</dbReference>
<evidence type="ECO:0000256" key="2">
    <source>
        <dbReference type="ARBA" id="ARBA00023125"/>
    </source>
</evidence>
<dbReference type="Proteomes" id="UP000642748">
    <property type="component" value="Unassembled WGS sequence"/>
</dbReference>
<dbReference type="GO" id="GO:0003700">
    <property type="term" value="F:DNA-binding transcription factor activity"/>
    <property type="evidence" value="ECO:0007669"/>
    <property type="project" value="TreeGrafter"/>
</dbReference>
<feature type="DNA-binding region" description="H-T-H motif" evidence="4">
    <location>
        <begin position="42"/>
        <end position="61"/>
    </location>
</feature>
<accession>A0A8J3VT20</accession>
<gene>
    <name evidence="6" type="ORF">Raf01_53730</name>
</gene>
<dbReference type="GO" id="GO:0000976">
    <property type="term" value="F:transcription cis-regulatory region binding"/>
    <property type="evidence" value="ECO:0007669"/>
    <property type="project" value="TreeGrafter"/>
</dbReference>
<dbReference type="PROSITE" id="PS50977">
    <property type="entry name" value="HTH_TETR_2"/>
    <property type="match status" value="1"/>
</dbReference>
<evidence type="ECO:0000313" key="6">
    <source>
        <dbReference type="EMBL" id="GIH17201.1"/>
    </source>
</evidence>
<evidence type="ECO:0000256" key="4">
    <source>
        <dbReference type="PROSITE-ProRule" id="PRU00335"/>
    </source>
</evidence>
<dbReference type="AlphaFoldDB" id="A0A8J3VT20"/>
<feature type="domain" description="HTH tetR-type" evidence="5">
    <location>
        <begin position="21"/>
        <end position="79"/>
    </location>
</feature>
<dbReference type="Pfam" id="PF00440">
    <property type="entry name" value="TetR_N"/>
    <property type="match status" value="1"/>
</dbReference>
<evidence type="ECO:0000256" key="3">
    <source>
        <dbReference type="ARBA" id="ARBA00023163"/>
    </source>
</evidence>
<dbReference type="EMBL" id="BONZ01000050">
    <property type="protein sequence ID" value="GIH17201.1"/>
    <property type="molecule type" value="Genomic_DNA"/>
</dbReference>
<keyword evidence="1" id="KW-0805">Transcription regulation</keyword>
<proteinExistence type="predicted"/>
<dbReference type="InterPro" id="IPR036271">
    <property type="entry name" value="Tet_transcr_reg_TetR-rel_C_sf"/>
</dbReference>
<reference evidence="6" key="1">
    <citation type="submission" date="2021-01" db="EMBL/GenBank/DDBJ databases">
        <title>Whole genome shotgun sequence of Rugosimonospora africana NBRC 104875.</title>
        <authorList>
            <person name="Komaki H."/>
            <person name="Tamura T."/>
        </authorList>
    </citation>
    <scope>NUCLEOTIDE SEQUENCE</scope>
    <source>
        <strain evidence="6">NBRC 104875</strain>
    </source>
</reference>
<dbReference type="Gene3D" id="1.10.357.10">
    <property type="entry name" value="Tetracycline Repressor, domain 2"/>
    <property type="match status" value="1"/>
</dbReference>
<dbReference type="PANTHER" id="PTHR30055">
    <property type="entry name" value="HTH-TYPE TRANSCRIPTIONAL REGULATOR RUTR"/>
    <property type="match status" value="1"/>
</dbReference>
<comment type="caution">
    <text evidence="6">The sequence shown here is derived from an EMBL/GenBank/DDBJ whole genome shotgun (WGS) entry which is preliminary data.</text>
</comment>
<dbReference type="InterPro" id="IPR009057">
    <property type="entry name" value="Homeodomain-like_sf"/>
</dbReference>
<sequence length="210" mass="22689">MARESDRVDTEAPRARRADARRNVEAILDAAVACLSRDPDASVVDIAAAASVGRVTLYGHFKTRAELIDAALVRTIQHADQILETTDTTGDPTEALTRLVASSWQIVDQFRNILVAAQRELPAERIRGVHDRVVRRIQSLLERGQRGGAFRTDLPKRWMVTTVISLMHAAAEDAAAGRVKVDQVPGLITATLLAAFTAPGAKVPAARPSA</sequence>
<evidence type="ECO:0000256" key="1">
    <source>
        <dbReference type="ARBA" id="ARBA00023015"/>
    </source>
</evidence>
<evidence type="ECO:0000313" key="7">
    <source>
        <dbReference type="Proteomes" id="UP000642748"/>
    </source>
</evidence>
<keyword evidence="2 4" id="KW-0238">DNA-binding</keyword>
<dbReference type="SUPFAM" id="SSF46689">
    <property type="entry name" value="Homeodomain-like"/>
    <property type="match status" value="1"/>
</dbReference>
<evidence type="ECO:0000259" key="5">
    <source>
        <dbReference type="PROSITE" id="PS50977"/>
    </source>
</evidence>
<dbReference type="SUPFAM" id="SSF48498">
    <property type="entry name" value="Tetracyclin repressor-like, C-terminal domain"/>
    <property type="match status" value="1"/>
</dbReference>
<dbReference type="RefSeq" id="WP_203920761.1">
    <property type="nucleotide sequence ID" value="NZ_BONZ01000050.1"/>
</dbReference>
<keyword evidence="7" id="KW-1185">Reference proteome</keyword>